<dbReference type="OrthoDB" id="7422354at2"/>
<dbReference type="Gene3D" id="2.40.50.100">
    <property type="match status" value="1"/>
</dbReference>
<name>A0A1I4CVK5_9HYPH</name>
<keyword evidence="3" id="KW-0812">Transmembrane</keyword>
<feature type="region of interest" description="Disordered" evidence="2">
    <location>
        <begin position="332"/>
        <end position="351"/>
    </location>
</feature>
<proteinExistence type="predicted"/>
<protein>
    <submittedName>
        <fullName evidence="4">Biotin-lipoyl like</fullName>
    </submittedName>
</protein>
<evidence type="ECO:0000313" key="4">
    <source>
        <dbReference type="EMBL" id="SFK84359.1"/>
    </source>
</evidence>
<reference evidence="5" key="1">
    <citation type="submission" date="2016-10" db="EMBL/GenBank/DDBJ databases">
        <authorList>
            <person name="Varghese N."/>
            <person name="Submissions S."/>
        </authorList>
    </citation>
    <scope>NUCLEOTIDE SEQUENCE [LARGE SCALE GENOMIC DNA]</scope>
    <source>
        <strain evidence="5">CGMCC 1.6474</strain>
    </source>
</reference>
<dbReference type="STRING" id="414703.SAMN04488125_1057"/>
<dbReference type="RefSeq" id="WP_091943847.1">
    <property type="nucleotide sequence ID" value="NZ_FOSV01000005.1"/>
</dbReference>
<dbReference type="PANTHER" id="PTHR30386:SF27">
    <property type="entry name" value="MEMBRANE FUSION PROTEIN (MFP) FAMILY PROTEIN"/>
    <property type="match status" value="1"/>
</dbReference>
<dbReference type="Gene3D" id="1.10.287.470">
    <property type="entry name" value="Helix hairpin bin"/>
    <property type="match status" value="1"/>
</dbReference>
<dbReference type="InterPro" id="IPR050739">
    <property type="entry name" value="MFP"/>
</dbReference>
<evidence type="ECO:0000256" key="2">
    <source>
        <dbReference type="SAM" id="MobiDB-lite"/>
    </source>
</evidence>
<keyword evidence="5" id="KW-1185">Reference proteome</keyword>
<feature type="compositionally biased region" description="Pro residues" evidence="2">
    <location>
        <begin position="342"/>
        <end position="351"/>
    </location>
</feature>
<organism evidence="4 5">
    <name type="scientific">Methylorubrum salsuginis</name>
    <dbReference type="NCBI Taxonomy" id="414703"/>
    <lineage>
        <taxon>Bacteria</taxon>
        <taxon>Pseudomonadati</taxon>
        <taxon>Pseudomonadota</taxon>
        <taxon>Alphaproteobacteria</taxon>
        <taxon>Hyphomicrobiales</taxon>
        <taxon>Methylobacteriaceae</taxon>
        <taxon>Methylorubrum</taxon>
    </lineage>
</organism>
<gene>
    <name evidence="4" type="ORF">SAMN04488125_1057</name>
</gene>
<dbReference type="EMBL" id="FOSV01000005">
    <property type="protein sequence ID" value="SFK84359.1"/>
    <property type="molecule type" value="Genomic_DNA"/>
</dbReference>
<evidence type="ECO:0000256" key="3">
    <source>
        <dbReference type="SAM" id="Phobius"/>
    </source>
</evidence>
<dbReference type="AlphaFoldDB" id="A0A1I4CVK5"/>
<keyword evidence="1" id="KW-0175">Coiled coil</keyword>
<keyword evidence="3" id="KW-1133">Transmembrane helix</keyword>
<accession>A0A1I4CVK5</accession>
<keyword evidence="3" id="KW-0472">Membrane</keyword>
<evidence type="ECO:0000256" key="1">
    <source>
        <dbReference type="SAM" id="Coils"/>
    </source>
</evidence>
<dbReference type="Proteomes" id="UP000198804">
    <property type="component" value="Unassembled WGS sequence"/>
</dbReference>
<dbReference type="SUPFAM" id="SSF111369">
    <property type="entry name" value="HlyD-like secretion proteins"/>
    <property type="match status" value="1"/>
</dbReference>
<dbReference type="PANTHER" id="PTHR30386">
    <property type="entry name" value="MEMBRANE FUSION SUBUNIT OF EMRAB-TOLC MULTIDRUG EFFLUX PUMP"/>
    <property type="match status" value="1"/>
</dbReference>
<evidence type="ECO:0000313" key="5">
    <source>
        <dbReference type="Proteomes" id="UP000198804"/>
    </source>
</evidence>
<feature type="coiled-coil region" evidence="1">
    <location>
        <begin position="104"/>
        <end position="183"/>
    </location>
</feature>
<feature type="transmembrane region" description="Helical" evidence="3">
    <location>
        <begin position="21"/>
        <end position="47"/>
    </location>
</feature>
<sequence>MLSRPEHLRHFPTLGAINPPRAAIVLSWMLGIGIGLTLALLLTVPWVQTAAGAGRVIAPNPADRVQAITALVQGRVERWYVEDGQEVREGDEIVQLVDNDPLLLKRLEAEREQVEAEITAAQKAVRVAEGEVDQIKGAVEKGYVTRRNFEAAQIRVAERRARLAEAKAKLARLEVSMNRQSAQLVRAPRDGRILHINAATGSTLVNPGEPLATLAPHAPDRVVELMVSGLDVALIRHGYPVRLAFEGWPAIQFSGWPSVAHGMFDGQVRSVDPSAQPNGLFRVLVEPVPGRPEWPTSAFIPLGAKVRGWVQMETVTIGYELWRKLNNFPPEFGRSRQNEHGPIPPSRPGTT</sequence>